<dbReference type="AlphaFoldDB" id="A0A848LYY3"/>
<keyword evidence="4" id="KW-1185">Reference proteome</keyword>
<proteinExistence type="predicted"/>
<feature type="region of interest" description="Disordered" evidence="1">
    <location>
        <begin position="21"/>
        <end position="61"/>
    </location>
</feature>
<gene>
    <name evidence="3" type="ORF">HG543_50585</name>
</gene>
<protein>
    <submittedName>
        <fullName evidence="3">Uncharacterized protein</fullName>
    </submittedName>
</protein>
<accession>A0A848LYY3</accession>
<evidence type="ECO:0000256" key="2">
    <source>
        <dbReference type="SAM" id="SignalP"/>
    </source>
</evidence>
<name>A0A848LYY3_9BACT</name>
<reference evidence="3 4" key="1">
    <citation type="submission" date="2020-04" db="EMBL/GenBank/DDBJ databases">
        <title>Draft genome of Pyxidicoccus fallax type strain.</title>
        <authorList>
            <person name="Whitworth D.E."/>
        </authorList>
    </citation>
    <scope>NUCLEOTIDE SEQUENCE [LARGE SCALE GENOMIC DNA]</scope>
    <source>
        <strain evidence="3 4">DSM 14698</strain>
    </source>
</reference>
<evidence type="ECO:0000313" key="4">
    <source>
        <dbReference type="Proteomes" id="UP000518300"/>
    </source>
</evidence>
<dbReference type="Proteomes" id="UP000518300">
    <property type="component" value="Unassembled WGS sequence"/>
</dbReference>
<evidence type="ECO:0000313" key="3">
    <source>
        <dbReference type="EMBL" id="NMO23056.1"/>
    </source>
</evidence>
<organism evidence="3 4">
    <name type="scientific">Pyxidicoccus fallax</name>
    <dbReference type="NCBI Taxonomy" id="394095"/>
    <lineage>
        <taxon>Bacteria</taxon>
        <taxon>Pseudomonadati</taxon>
        <taxon>Myxococcota</taxon>
        <taxon>Myxococcia</taxon>
        <taxon>Myxococcales</taxon>
        <taxon>Cystobacterineae</taxon>
        <taxon>Myxococcaceae</taxon>
        <taxon>Pyxidicoccus</taxon>
    </lineage>
</organism>
<feature type="chain" id="PRO_5032897816" evidence="2">
    <location>
        <begin position="26"/>
        <end position="265"/>
    </location>
</feature>
<dbReference type="RefSeq" id="WP_169352166.1">
    <property type="nucleotide sequence ID" value="NZ_JABBJJ010000523.1"/>
</dbReference>
<dbReference type="EMBL" id="JABBJJ010000523">
    <property type="protein sequence ID" value="NMO23056.1"/>
    <property type="molecule type" value="Genomic_DNA"/>
</dbReference>
<sequence>MRGAKLVAWGVCLVLLGGTPPAARAQPSPPRDGSVPSAARAQASPTRHGGGNTRTTDERSVESLRDALQTLRSPAVRQLRAAQDALSRQPEEALRLAALPRQDPLFAPYGLQIEAVLSRTQARELLAGGKRAEALEAANKALTLFQRAAESCPSPVMARKLPEELGRTEAVAGEAHHARQEWAEAQRLYESAFTHFADVDLLRGFQPESLGRYAESCARQAKPSVSPTCAEWLRRFIQLEGRGSPKGRAITKHVPLEALGPFPPA</sequence>
<keyword evidence="2" id="KW-0732">Signal</keyword>
<evidence type="ECO:0000256" key="1">
    <source>
        <dbReference type="SAM" id="MobiDB-lite"/>
    </source>
</evidence>
<feature type="non-terminal residue" evidence="3">
    <location>
        <position position="265"/>
    </location>
</feature>
<comment type="caution">
    <text evidence="3">The sequence shown here is derived from an EMBL/GenBank/DDBJ whole genome shotgun (WGS) entry which is preliminary data.</text>
</comment>
<feature type="signal peptide" evidence="2">
    <location>
        <begin position="1"/>
        <end position="25"/>
    </location>
</feature>